<keyword evidence="3" id="KW-1133">Transmembrane helix</keyword>
<name>A0A0U5EVI4_9PROT</name>
<dbReference type="PATRIC" id="fig|446692.3.peg.2566"/>
<keyword evidence="5" id="KW-1185">Reference proteome</keyword>
<keyword evidence="2" id="KW-0964">Secreted</keyword>
<protein>
    <recommendedName>
        <fullName evidence="6">Major royal jelly protein</fullName>
    </recommendedName>
</protein>
<dbReference type="SUPFAM" id="SSF101898">
    <property type="entry name" value="NHL repeat"/>
    <property type="match status" value="1"/>
</dbReference>
<dbReference type="AlphaFoldDB" id="A0A0U5EVI4"/>
<dbReference type="PANTHER" id="PTHR10009">
    <property type="entry name" value="PROTEIN YELLOW-RELATED"/>
    <property type="match status" value="1"/>
</dbReference>
<dbReference type="InterPro" id="IPR011042">
    <property type="entry name" value="6-blade_b-propeller_TolB-like"/>
</dbReference>
<dbReference type="Gene3D" id="2.120.10.30">
    <property type="entry name" value="TolB, C-terminal domain"/>
    <property type="match status" value="1"/>
</dbReference>
<dbReference type="GO" id="GO:0005576">
    <property type="term" value="C:extracellular region"/>
    <property type="evidence" value="ECO:0007669"/>
    <property type="project" value="UniProtKB-SubCell"/>
</dbReference>
<evidence type="ECO:0000313" key="5">
    <source>
        <dbReference type="Proteomes" id="UP000056109"/>
    </source>
</evidence>
<evidence type="ECO:0008006" key="6">
    <source>
        <dbReference type="Google" id="ProtNLM"/>
    </source>
</evidence>
<evidence type="ECO:0000256" key="1">
    <source>
        <dbReference type="ARBA" id="ARBA00004613"/>
    </source>
</evidence>
<dbReference type="Proteomes" id="UP000056109">
    <property type="component" value="Chromosome I"/>
</dbReference>
<dbReference type="InterPro" id="IPR017996">
    <property type="entry name" value="MRJP/yellow-related"/>
</dbReference>
<keyword evidence="3" id="KW-0812">Transmembrane</keyword>
<organism evidence="4 5">
    <name type="scientific">Acetobacter senegalensis</name>
    <dbReference type="NCBI Taxonomy" id="446692"/>
    <lineage>
        <taxon>Bacteria</taxon>
        <taxon>Pseudomonadati</taxon>
        <taxon>Pseudomonadota</taxon>
        <taxon>Alphaproteobacteria</taxon>
        <taxon>Acetobacterales</taxon>
        <taxon>Acetobacteraceae</taxon>
        <taxon>Acetobacter</taxon>
    </lineage>
</organism>
<reference evidence="5" key="1">
    <citation type="submission" date="2014-09" db="EMBL/GenBank/DDBJ databases">
        <authorList>
            <person name="Illeghems K.G."/>
        </authorList>
    </citation>
    <scope>NUCLEOTIDE SEQUENCE [LARGE SCALE GENOMIC DNA]</scope>
    <source>
        <strain evidence="5">108B</strain>
    </source>
</reference>
<keyword evidence="3" id="KW-0472">Membrane</keyword>
<feature type="transmembrane region" description="Helical" evidence="3">
    <location>
        <begin position="20"/>
        <end position="37"/>
    </location>
</feature>
<comment type="subcellular location">
    <subcellularLocation>
        <location evidence="1">Secreted</location>
    </subcellularLocation>
</comment>
<proteinExistence type="predicted"/>
<evidence type="ECO:0000256" key="2">
    <source>
        <dbReference type="ARBA" id="ARBA00022525"/>
    </source>
</evidence>
<evidence type="ECO:0000313" key="4">
    <source>
        <dbReference type="EMBL" id="CEF41754.1"/>
    </source>
</evidence>
<gene>
    <name evidence="4" type="ORF">ASN_2464</name>
</gene>
<dbReference type="Pfam" id="PF03022">
    <property type="entry name" value="MRJP"/>
    <property type="match status" value="1"/>
</dbReference>
<accession>A0A0U5EVI4</accession>
<dbReference type="KEGG" id="asz:ASN_2464"/>
<sequence>MGVMKQNQPHAFTKRGLRRIAIAVFTGYVGVCAYPVSSHAQPIRIEATSTGMDWNAVALAGGHVFVSGPHWTGFSGPAVGLLTKSKEIEPFPDADWNGWKPGRNATHRFVSVNAVHVAPDGTLWVVDTGTPSFGGPSVPGGAKLVRIDPATGHVLRIYPLGPEIAQAGSYIDDIRFNGRHAYLTDAGKAALIVLDVETGHTRRVLDNDVSTRARTDRPIIMDGRVVEKGPHQPLLVNVDPLEVSPDGKWLYFGPLEGPWSQVPTALLDDPNVSSTDLSAAVKPWADLPPIGGSAMDTAGNLYFTSLKDNGVYRRDVSGKIMKLISDSRLHWADAPCLAPDGRLWLPVAQLDRLPMFHQGKSHSNQPFLLVSIDLNAGLVKPER</sequence>
<evidence type="ECO:0000256" key="3">
    <source>
        <dbReference type="SAM" id="Phobius"/>
    </source>
</evidence>
<dbReference type="EMBL" id="LN606600">
    <property type="protein sequence ID" value="CEF41754.1"/>
    <property type="molecule type" value="Genomic_DNA"/>
</dbReference>
<dbReference type="PANTHER" id="PTHR10009:SF18">
    <property type="entry name" value="PROTEIN YELLOW-LIKE PROTEIN"/>
    <property type="match status" value="1"/>
</dbReference>